<accession>A0A0A9CJB9</accession>
<proteinExistence type="predicted"/>
<protein>
    <submittedName>
        <fullName evidence="2">Uncharacterized protein</fullName>
    </submittedName>
</protein>
<evidence type="ECO:0000256" key="1">
    <source>
        <dbReference type="SAM" id="MobiDB-lite"/>
    </source>
</evidence>
<organism evidence="2">
    <name type="scientific">Arundo donax</name>
    <name type="common">Giant reed</name>
    <name type="synonym">Donax arundinaceus</name>
    <dbReference type="NCBI Taxonomy" id="35708"/>
    <lineage>
        <taxon>Eukaryota</taxon>
        <taxon>Viridiplantae</taxon>
        <taxon>Streptophyta</taxon>
        <taxon>Embryophyta</taxon>
        <taxon>Tracheophyta</taxon>
        <taxon>Spermatophyta</taxon>
        <taxon>Magnoliopsida</taxon>
        <taxon>Liliopsida</taxon>
        <taxon>Poales</taxon>
        <taxon>Poaceae</taxon>
        <taxon>PACMAD clade</taxon>
        <taxon>Arundinoideae</taxon>
        <taxon>Arundineae</taxon>
        <taxon>Arundo</taxon>
    </lineage>
</organism>
<reference evidence="2" key="2">
    <citation type="journal article" date="2015" name="Data Brief">
        <title>Shoot transcriptome of the giant reed, Arundo donax.</title>
        <authorList>
            <person name="Barrero R.A."/>
            <person name="Guerrero F.D."/>
            <person name="Moolhuijzen P."/>
            <person name="Goolsby J.A."/>
            <person name="Tidwell J."/>
            <person name="Bellgard S.E."/>
            <person name="Bellgard M.I."/>
        </authorList>
    </citation>
    <scope>NUCLEOTIDE SEQUENCE</scope>
    <source>
        <tissue evidence="2">Shoot tissue taken approximately 20 cm above the soil surface</tissue>
    </source>
</reference>
<name>A0A0A9CJB9_ARUDO</name>
<feature type="region of interest" description="Disordered" evidence="1">
    <location>
        <begin position="1"/>
        <end position="24"/>
    </location>
</feature>
<evidence type="ECO:0000313" key="2">
    <source>
        <dbReference type="EMBL" id="JAD76419.1"/>
    </source>
</evidence>
<sequence>MTQCATSYAAAAAGRPQHRTTTRR</sequence>
<dbReference type="EMBL" id="GBRH01221476">
    <property type="protein sequence ID" value="JAD76419.1"/>
    <property type="molecule type" value="Transcribed_RNA"/>
</dbReference>
<dbReference type="AlphaFoldDB" id="A0A0A9CJB9"/>
<reference evidence="2" key="1">
    <citation type="submission" date="2014-09" db="EMBL/GenBank/DDBJ databases">
        <authorList>
            <person name="Magalhaes I.L.F."/>
            <person name="Oliveira U."/>
            <person name="Santos F.R."/>
            <person name="Vidigal T.H.D.A."/>
            <person name="Brescovit A.D."/>
            <person name="Santos A.J."/>
        </authorList>
    </citation>
    <scope>NUCLEOTIDE SEQUENCE</scope>
    <source>
        <tissue evidence="2">Shoot tissue taken approximately 20 cm above the soil surface</tissue>
    </source>
</reference>